<dbReference type="Pfam" id="PF19474">
    <property type="entry name" value="DUF6011"/>
    <property type="match status" value="1"/>
</dbReference>
<reference evidence="1 2" key="1">
    <citation type="submission" date="2018-09" db="EMBL/GenBank/DDBJ databases">
        <title>Murine metabolic-syndrome-specific gut microbial biobank.</title>
        <authorList>
            <person name="Liu C."/>
        </authorList>
    </citation>
    <scope>NUCLEOTIDE SEQUENCE [LARGE SCALE GENOMIC DNA]</scope>
    <source>
        <strain evidence="1 2">0.1xD8-82</strain>
    </source>
</reference>
<organism evidence="1 2">
    <name type="scientific">Parablautia intestinalis</name>
    <dbReference type="NCBI Taxonomy" id="2320100"/>
    <lineage>
        <taxon>Bacteria</taxon>
        <taxon>Bacillati</taxon>
        <taxon>Bacillota</taxon>
        <taxon>Clostridia</taxon>
        <taxon>Lachnospirales</taxon>
        <taxon>Lachnospiraceae</taxon>
        <taxon>Parablautia</taxon>
    </lineage>
</organism>
<sequence length="66" mass="7666">MRCYICGRTLKSRKSKELGYGPVCYKRMFGANLQSNKKSNYSHALDVQHYDIPGQMTLDEYLQSQN</sequence>
<accession>A0A3A9AS91</accession>
<gene>
    <name evidence="1" type="ORF">D7V94_13550</name>
</gene>
<protein>
    <submittedName>
        <fullName evidence="1">Uncharacterized protein</fullName>
    </submittedName>
</protein>
<name>A0A3A9AS91_9FIRM</name>
<comment type="caution">
    <text evidence="1">The sequence shown here is derived from an EMBL/GenBank/DDBJ whole genome shotgun (WGS) entry which is preliminary data.</text>
</comment>
<keyword evidence="2" id="KW-1185">Reference proteome</keyword>
<proteinExistence type="predicted"/>
<dbReference type="InterPro" id="IPR046053">
    <property type="entry name" value="DUF6011"/>
</dbReference>
<evidence type="ECO:0000313" key="1">
    <source>
        <dbReference type="EMBL" id="RKI90451.1"/>
    </source>
</evidence>
<dbReference type="Proteomes" id="UP000280696">
    <property type="component" value="Unassembled WGS sequence"/>
</dbReference>
<dbReference type="EMBL" id="RAYQ01000014">
    <property type="protein sequence ID" value="RKI90451.1"/>
    <property type="molecule type" value="Genomic_DNA"/>
</dbReference>
<evidence type="ECO:0000313" key="2">
    <source>
        <dbReference type="Proteomes" id="UP000280696"/>
    </source>
</evidence>
<dbReference type="RefSeq" id="WP_120470650.1">
    <property type="nucleotide sequence ID" value="NZ_RAYQ01000014.1"/>
</dbReference>
<dbReference type="AlphaFoldDB" id="A0A3A9AS91"/>